<dbReference type="HOGENOM" id="CLU_1355704_0_0_1"/>
<feature type="transmembrane region" description="Helical" evidence="1">
    <location>
        <begin position="56"/>
        <end position="82"/>
    </location>
</feature>
<protein>
    <recommendedName>
        <fullName evidence="4">G-protein coupled receptors family 1 profile domain-containing protein</fullName>
    </recommendedName>
</protein>
<evidence type="ECO:0008006" key="4">
    <source>
        <dbReference type="Google" id="ProtNLM"/>
    </source>
</evidence>
<dbReference type="STRING" id="135651.G0M9S0"/>
<evidence type="ECO:0000313" key="2">
    <source>
        <dbReference type="EMBL" id="EGT31080.1"/>
    </source>
</evidence>
<name>G0M9S0_CAEBE</name>
<keyword evidence="1" id="KW-1133">Transmembrane helix</keyword>
<evidence type="ECO:0000313" key="3">
    <source>
        <dbReference type="Proteomes" id="UP000008068"/>
    </source>
</evidence>
<dbReference type="PANTHER" id="PTHR47088:SF1">
    <property type="entry name" value="G-PROTEIN COUPLED RECEPTORS FAMILY 1 PROFILE DOMAIN-CONTAINING PROTEIN-RELATED"/>
    <property type="match status" value="1"/>
</dbReference>
<dbReference type="Proteomes" id="UP000008068">
    <property type="component" value="Unassembled WGS sequence"/>
</dbReference>
<dbReference type="Pfam" id="PF10324">
    <property type="entry name" value="7TM_GPCR_Srw"/>
    <property type="match status" value="1"/>
</dbReference>
<dbReference type="GO" id="GO:0008528">
    <property type="term" value="F:G protein-coupled peptide receptor activity"/>
    <property type="evidence" value="ECO:0007669"/>
    <property type="project" value="InterPro"/>
</dbReference>
<feature type="transmembrane region" description="Helical" evidence="1">
    <location>
        <begin position="110"/>
        <end position="133"/>
    </location>
</feature>
<dbReference type="InterPro" id="IPR019427">
    <property type="entry name" value="7TM_GPCR_serpentine_rcpt_Srw"/>
</dbReference>
<reference evidence="3" key="1">
    <citation type="submission" date="2011-07" db="EMBL/GenBank/DDBJ databases">
        <authorList>
            <consortium name="Caenorhabditis brenneri Sequencing and Analysis Consortium"/>
            <person name="Wilson R.K."/>
        </authorList>
    </citation>
    <scope>NUCLEOTIDE SEQUENCE [LARGE SCALE GENOMIC DNA]</scope>
    <source>
        <strain evidence="3">PB2801</strain>
    </source>
</reference>
<dbReference type="eggNOG" id="ENOG502TFSR">
    <property type="taxonomic scope" value="Eukaryota"/>
</dbReference>
<dbReference type="AlphaFoldDB" id="G0M9S0"/>
<dbReference type="InParanoid" id="G0M9S0"/>
<dbReference type="PANTHER" id="PTHR47088">
    <property type="entry name" value="SERPENTINE RECEPTOR, CLASS W"/>
    <property type="match status" value="1"/>
</dbReference>
<gene>
    <name evidence="2" type="ORF">CAEBREN_24283</name>
</gene>
<dbReference type="OMA" id="TRIHLHE"/>
<dbReference type="OrthoDB" id="5865957at2759"/>
<keyword evidence="3" id="KW-1185">Reference proteome</keyword>
<proteinExistence type="predicted"/>
<feature type="transmembrane region" description="Helical" evidence="1">
    <location>
        <begin position="139"/>
        <end position="159"/>
    </location>
</feature>
<evidence type="ECO:0000256" key="1">
    <source>
        <dbReference type="SAM" id="Phobius"/>
    </source>
</evidence>
<dbReference type="Gene3D" id="1.20.1070.10">
    <property type="entry name" value="Rhodopsin 7-helix transmembrane proteins"/>
    <property type="match status" value="1"/>
</dbReference>
<dbReference type="EMBL" id="GL379787">
    <property type="protein sequence ID" value="EGT31080.1"/>
    <property type="molecule type" value="Genomic_DNA"/>
</dbReference>
<keyword evidence="1" id="KW-0812">Transmembrane</keyword>
<sequence>MISVLLSAMFYTHLEIKLDDPWTPSIDCVSFPENYTEPTYDFNEISQTDIGLKVQYWYIGIVYSLQILISIIYPVVAALLLYEIVKAARNAKKILSNRNSNEKHRTEKMIFVMTIFYVISSAPHGIMNFYMSFFIVDPITIIGVLLAYGTIFMSFLYCVTATSHSLICFGMSTEYRNTVRKVLGIKEVNLVVSHAPSLNTHS</sequence>
<keyword evidence="1" id="KW-0472">Membrane</keyword>
<organism evidence="3">
    <name type="scientific">Caenorhabditis brenneri</name>
    <name type="common">Nematode worm</name>
    <dbReference type="NCBI Taxonomy" id="135651"/>
    <lineage>
        <taxon>Eukaryota</taxon>
        <taxon>Metazoa</taxon>
        <taxon>Ecdysozoa</taxon>
        <taxon>Nematoda</taxon>
        <taxon>Chromadorea</taxon>
        <taxon>Rhabditida</taxon>
        <taxon>Rhabditina</taxon>
        <taxon>Rhabditomorpha</taxon>
        <taxon>Rhabditoidea</taxon>
        <taxon>Rhabditidae</taxon>
        <taxon>Peloderinae</taxon>
        <taxon>Caenorhabditis</taxon>
    </lineage>
</organism>
<accession>G0M9S0</accession>
<dbReference type="SUPFAM" id="SSF81321">
    <property type="entry name" value="Family A G protein-coupled receptor-like"/>
    <property type="match status" value="1"/>
</dbReference>